<organism evidence="6 7">
    <name type="scientific">Mediterraneibacter hominis</name>
    <dbReference type="NCBI Taxonomy" id="2763054"/>
    <lineage>
        <taxon>Bacteria</taxon>
        <taxon>Bacillati</taxon>
        <taxon>Bacillota</taxon>
        <taxon>Clostridia</taxon>
        <taxon>Lachnospirales</taxon>
        <taxon>Lachnospiraceae</taxon>
        <taxon>Mediterraneibacter</taxon>
    </lineage>
</organism>
<evidence type="ECO:0000256" key="3">
    <source>
        <dbReference type="ARBA" id="ARBA00023125"/>
    </source>
</evidence>
<comment type="similarity">
    <text evidence="1">Belongs to the type-I restriction system S methylase family.</text>
</comment>
<accession>A0A923LG63</accession>
<dbReference type="CDD" id="cd17521">
    <property type="entry name" value="RMtype1_S_Sau13435ORF2165P_TRD2-CR2_like"/>
    <property type="match status" value="1"/>
</dbReference>
<keyword evidence="7" id="KW-1185">Reference proteome</keyword>
<reference evidence="6" key="1">
    <citation type="submission" date="2020-08" db="EMBL/GenBank/DDBJ databases">
        <title>Genome public.</title>
        <authorList>
            <person name="Liu C."/>
            <person name="Sun Q."/>
        </authorList>
    </citation>
    <scope>NUCLEOTIDE SEQUENCE</scope>
    <source>
        <strain evidence="6">NSJ-55</strain>
    </source>
</reference>
<comment type="caution">
    <text evidence="6">The sequence shown here is derived from an EMBL/GenBank/DDBJ whole genome shotgun (WGS) entry which is preliminary data.</text>
</comment>
<sequence>MAKGKKKENLTPEERLQAALVPDSEQPYKVPENWCWVTLDSINQYQSSSIDPSKHPNDFFELYSVPSSADDYPEITMGSEIGSTKQRVEKGDVLLCKINPRINRVWKVSQYTENALLASSEWIIIRNPQIYSDYLMYCFRTPYFREYMLSNVSGVGGSLMRAQPKYVKTYPLPLPPLPEQQRIVDRIESLFAKLDEAKQKAQYALDSFETRKAAILHKAFTGKLTALWRKEHGVGMESWEETSLGKYIDSQYGYTESASQEQIGPKFLRITDIQNGIVNWNDVPFCKISDSDFDRYAVSKNDIMIARTGATTGKSYLIVDDVEAVFASYLIRIKIKSAKLSPQYLYCFLQSQMYWSQITEFSAGIAQPGINAKKLKEIILPIPAVPEQTEIVRILDDLLAKEQQAKESAEAVLKQIDLIKKSILARAFRGELGTNDPAEESSIELLKRSFLETIEIEKVKPKQVTNQKAKVIFMRKTIMEALSKGMSLTPENLKSETGLPIDDFYAQLKELINNGSVVESRENGESYLEAANENR</sequence>
<dbReference type="PANTHER" id="PTHR43140">
    <property type="entry name" value="TYPE-1 RESTRICTION ENZYME ECOKI SPECIFICITY PROTEIN"/>
    <property type="match status" value="1"/>
</dbReference>
<dbReference type="SUPFAM" id="SSF116734">
    <property type="entry name" value="DNA methylase specificity domain"/>
    <property type="match status" value="2"/>
</dbReference>
<dbReference type="InterPro" id="IPR044946">
    <property type="entry name" value="Restrct_endonuc_typeI_TRD_sf"/>
</dbReference>
<keyword evidence="6" id="KW-0540">Nuclease</keyword>
<evidence type="ECO:0000256" key="4">
    <source>
        <dbReference type="ARBA" id="ARBA00038652"/>
    </source>
</evidence>
<keyword evidence="3" id="KW-0238">DNA-binding</keyword>
<keyword evidence="6" id="KW-0255">Endonuclease</keyword>
<keyword evidence="6" id="KW-0378">Hydrolase</keyword>
<name>A0A923LG63_9FIRM</name>
<comment type="subunit">
    <text evidence="4">The methyltransferase is composed of M and S polypeptides.</text>
</comment>
<dbReference type="EMBL" id="JACOPF010000001">
    <property type="protein sequence ID" value="MBC5687474.1"/>
    <property type="molecule type" value="Genomic_DNA"/>
</dbReference>
<feature type="domain" description="Type I restriction modification DNA specificity" evidence="5">
    <location>
        <begin position="292"/>
        <end position="400"/>
    </location>
</feature>
<proteinExistence type="inferred from homology"/>
<dbReference type="InterPro" id="IPR051212">
    <property type="entry name" value="Type-I_RE_S_subunit"/>
</dbReference>
<dbReference type="Gene3D" id="3.90.220.20">
    <property type="entry name" value="DNA methylase specificity domains"/>
    <property type="match status" value="2"/>
</dbReference>
<dbReference type="Proteomes" id="UP000652477">
    <property type="component" value="Unassembled WGS sequence"/>
</dbReference>
<dbReference type="AlphaFoldDB" id="A0A923LG63"/>
<dbReference type="InterPro" id="IPR000055">
    <property type="entry name" value="Restrct_endonuc_typeI_TRD"/>
</dbReference>
<dbReference type="RefSeq" id="WP_186874163.1">
    <property type="nucleotide sequence ID" value="NZ_JACOPF010000001.1"/>
</dbReference>
<dbReference type="GO" id="GO:0003677">
    <property type="term" value="F:DNA binding"/>
    <property type="evidence" value="ECO:0007669"/>
    <property type="project" value="UniProtKB-KW"/>
</dbReference>
<dbReference type="GO" id="GO:0009307">
    <property type="term" value="P:DNA restriction-modification system"/>
    <property type="evidence" value="ECO:0007669"/>
    <property type="project" value="UniProtKB-KW"/>
</dbReference>
<evidence type="ECO:0000256" key="1">
    <source>
        <dbReference type="ARBA" id="ARBA00010923"/>
    </source>
</evidence>
<keyword evidence="2" id="KW-0680">Restriction system</keyword>
<protein>
    <submittedName>
        <fullName evidence="6">Restriction endonuclease subunit S</fullName>
    </submittedName>
</protein>
<dbReference type="PANTHER" id="PTHR43140:SF1">
    <property type="entry name" value="TYPE I RESTRICTION ENZYME ECOKI SPECIFICITY SUBUNIT"/>
    <property type="match status" value="1"/>
</dbReference>
<evidence type="ECO:0000259" key="5">
    <source>
        <dbReference type="Pfam" id="PF01420"/>
    </source>
</evidence>
<evidence type="ECO:0000313" key="7">
    <source>
        <dbReference type="Proteomes" id="UP000652477"/>
    </source>
</evidence>
<evidence type="ECO:0000256" key="2">
    <source>
        <dbReference type="ARBA" id="ARBA00022747"/>
    </source>
</evidence>
<dbReference type="Pfam" id="PF01420">
    <property type="entry name" value="Methylase_S"/>
    <property type="match status" value="2"/>
</dbReference>
<dbReference type="GO" id="GO:0004519">
    <property type="term" value="F:endonuclease activity"/>
    <property type="evidence" value="ECO:0007669"/>
    <property type="project" value="UniProtKB-KW"/>
</dbReference>
<evidence type="ECO:0000313" key="6">
    <source>
        <dbReference type="EMBL" id="MBC5687474.1"/>
    </source>
</evidence>
<gene>
    <name evidence="6" type="ORF">H8S37_00795</name>
</gene>
<feature type="domain" description="Type I restriction modification DNA specificity" evidence="5">
    <location>
        <begin position="133"/>
        <end position="197"/>
    </location>
</feature>